<keyword evidence="2" id="KW-0479">Metal-binding</keyword>
<dbReference type="InterPro" id="IPR032330">
    <property type="entry name" value="EF-G-binding_C"/>
</dbReference>
<reference evidence="2 3" key="1">
    <citation type="submission" date="2018-03" db="EMBL/GenBank/DDBJ databases">
        <title>Genomic Encyclopedia of Archaeal and Bacterial Type Strains, Phase II (KMG-II): from individual species to whole genera.</title>
        <authorList>
            <person name="Goeker M."/>
        </authorList>
    </citation>
    <scope>NUCLEOTIDE SEQUENCE [LARGE SCALE GENOMIC DNA]</scope>
    <source>
        <strain evidence="2 3">DSM 100065</strain>
    </source>
</reference>
<dbReference type="RefSeq" id="WP_170110979.1">
    <property type="nucleotide sequence ID" value="NZ_PVUE01000003.1"/>
</dbReference>
<sequence>MQELTEKQIRNSFVNASRREVAQLPLPNDLDTCDWDNLDLLAWSDPRDRRRSFVVAPARERVVGFILTSTQSNIGKRAMCVWCEDIKETSEVGMFSAKLAGAAGRKGDTVATLIHSDFDCSRFVRRQPTPMEGGDDPEQFIETRIARLREHLEGFARKVAGLA</sequence>
<gene>
    <name evidence="2" type="ORF">CLV47_103251</name>
</gene>
<dbReference type="AlphaFoldDB" id="A0A2T1A3L4"/>
<keyword evidence="2" id="KW-0862">Zinc</keyword>
<name>A0A2T1A3L4_9ACTN</name>
<keyword evidence="2" id="KW-0863">Zinc-finger</keyword>
<evidence type="ECO:0000313" key="2">
    <source>
        <dbReference type="EMBL" id="PRZ43193.1"/>
    </source>
</evidence>
<accession>A0A2T1A3L4</accession>
<comment type="caution">
    <text evidence="2">The sequence shown here is derived from an EMBL/GenBank/DDBJ whole genome shotgun (WGS) entry which is preliminary data.</text>
</comment>
<evidence type="ECO:0000313" key="3">
    <source>
        <dbReference type="Proteomes" id="UP000237752"/>
    </source>
</evidence>
<organism evidence="2 3">
    <name type="scientific">Antricoccus suffuscus</name>
    <dbReference type="NCBI Taxonomy" id="1629062"/>
    <lineage>
        <taxon>Bacteria</taxon>
        <taxon>Bacillati</taxon>
        <taxon>Actinomycetota</taxon>
        <taxon>Actinomycetes</taxon>
        <taxon>Geodermatophilales</taxon>
        <taxon>Antricoccaceae</taxon>
        <taxon>Antricoccus</taxon>
    </lineage>
</organism>
<feature type="domain" description="Elongation factor G-binding protein C-terminal treble-clef zinc-finger" evidence="1">
    <location>
        <begin position="8"/>
        <end position="159"/>
    </location>
</feature>
<protein>
    <submittedName>
        <fullName evidence="2">Treble-clef zinc-finger protein</fullName>
    </submittedName>
</protein>
<dbReference type="Proteomes" id="UP000237752">
    <property type="component" value="Unassembled WGS sequence"/>
</dbReference>
<evidence type="ECO:0000259" key="1">
    <source>
        <dbReference type="Pfam" id="PF16571"/>
    </source>
</evidence>
<dbReference type="EMBL" id="PVUE01000003">
    <property type="protein sequence ID" value="PRZ43193.1"/>
    <property type="molecule type" value="Genomic_DNA"/>
</dbReference>
<dbReference type="GO" id="GO:0008270">
    <property type="term" value="F:zinc ion binding"/>
    <property type="evidence" value="ECO:0007669"/>
    <property type="project" value="UniProtKB-KW"/>
</dbReference>
<dbReference type="Pfam" id="PF16571">
    <property type="entry name" value="FBP_C"/>
    <property type="match status" value="1"/>
</dbReference>
<keyword evidence="3" id="KW-1185">Reference proteome</keyword>
<proteinExistence type="predicted"/>